<evidence type="ECO:0000256" key="2">
    <source>
        <dbReference type="ARBA" id="ARBA00022448"/>
    </source>
</evidence>
<evidence type="ECO:0000256" key="6">
    <source>
        <dbReference type="SAM" id="Phobius"/>
    </source>
</evidence>
<feature type="transmembrane region" description="Helical" evidence="6">
    <location>
        <begin position="107"/>
        <end position="129"/>
    </location>
</feature>
<evidence type="ECO:0008006" key="9">
    <source>
        <dbReference type="Google" id="ProtNLM"/>
    </source>
</evidence>
<evidence type="ECO:0000256" key="1">
    <source>
        <dbReference type="ARBA" id="ARBA00004141"/>
    </source>
</evidence>
<dbReference type="PANTHER" id="PTHR23502:SF51">
    <property type="entry name" value="QUINIDINE RESISTANCE PROTEIN 1-RELATED"/>
    <property type="match status" value="1"/>
</dbReference>
<comment type="subcellular location">
    <subcellularLocation>
        <location evidence="1">Membrane</location>
        <topology evidence="1">Multi-pass membrane protein</topology>
    </subcellularLocation>
</comment>
<dbReference type="Proteomes" id="UP000253551">
    <property type="component" value="Unassembled WGS sequence"/>
</dbReference>
<keyword evidence="5 6" id="KW-0472">Membrane</keyword>
<dbReference type="SUPFAM" id="SSF103473">
    <property type="entry name" value="MFS general substrate transporter"/>
    <property type="match status" value="1"/>
</dbReference>
<dbReference type="STRING" id="4846.A0A367ISD5"/>
<gene>
    <name evidence="7" type="ORF">CU098_002217</name>
</gene>
<feature type="non-terminal residue" evidence="7">
    <location>
        <position position="1"/>
    </location>
</feature>
<organism evidence="7 8">
    <name type="scientific">Rhizopus stolonifer</name>
    <name type="common">Rhizopus nigricans</name>
    <dbReference type="NCBI Taxonomy" id="4846"/>
    <lineage>
        <taxon>Eukaryota</taxon>
        <taxon>Fungi</taxon>
        <taxon>Fungi incertae sedis</taxon>
        <taxon>Mucoromycota</taxon>
        <taxon>Mucoromycotina</taxon>
        <taxon>Mucoromycetes</taxon>
        <taxon>Mucorales</taxon>
        <taxon>Mucorineae</taxon>
        <taxon>Rhizopodaceae</taxon>
        <taxon>Rhizopus</taxon>
    </lineage>
</organism>
<proteinExistence type="predicted"/>
<keyword evidence="2" id="KW-0813">Transport</keyword>
<evidence type="ECO:0000256" key="5">
    <source>
        <dbReference type="ARBA" id="ARBA00023136"/>
    </source>
</evidence>
<evidence type="ECO:0000313" key="7">
    <source>
        <dbReference type="EMBL" id="RCH80411.1"/>
    </source>
</evidence>
<protein>
    <recommendedName>
        <fullName evidence="9">Major facilitator superfamily (MFS) profile domain-containing protein</fullName>
    </recommendedName>
</protein>
<dbReference type="AlphaFoldDB" id="A0A367ISD5"/>
<sequence length="144" mass="16294">KREKIDPEFPIEKARMGVTWIWGIAFNIFMIVYGWCLQQQVHMAIPIVINFLMSYCSTCIHNSTNTLLVDLFPHNSAAIIASSNLTRCLLGAGAVMMVEPAVAAMGVGWFFTMVSFVLLLSRTTVIVLLKFGPKWRLERFHQSQ</sequence>
<evidence type="ECO:0000256" key="3">
    <source>
        <dbReference type="ARBA" id="ARBA00022692"/>
    </source>
</evidence>
<evidence type="ECO:0000313" key="8">
    <source>
        <dbReference type="Proteomes" id="UP000253551"/>
    </source>
</evidence>
<dbReference type="GO" id="GO:0022857">
    <property type="term" value="F:transmembrane transporter activity"/>
    <property type="evidence" value="ECO:0007669"/>
    <property type="project" value="TreeGrafter"/>
</dbReference>
<reference evidence="7 8" key="1">
    <citation type="journal article" date="2018" name="G3 (Bethesda)">
        <title>Phylogenetic and Phylogenomic Definition of Rhizopus Species.</title>
        <authorList>
            <person name="Gryganskyi A.P."/>
            <person name="Golan J."/>
            <person name="Dolatabadi S."/>
            <person name="Mondo S."/>
            <person name="Robb S."/>
            <person name="Idnurm A."/>
            <person name="Muszewska A."/>
            <person name="Steczkiewicz K."/>
            <person name="Masonjones S."/>
            <person name="Liao H.L."/>
            <person name="Gajdeczka M.T."/>
            <person name="Anike F."/>
            <person name="Vuek A."/>
            <person name="Anishchenko I.M."/>
            <person name="Voigt K."/>
            <person name="de Hoog G.S."/>
            <person name="Smith M.E."/>
            <person name="Heitman J."/>
            <person name="Vilgalys R."/>
            <person name="Stajich J.E."/>
        </authorList>
    </citation>
    <scope>NUCLEOTIDE SEQUENCE [LARGE SCALE GENOMIC DNA]</scope>
    <source>
        <strain evidence="7 8">LSU 92-RS-03</strain>
    </source>
</reference>
<dbReference type="EMBL" id="PJQM01006018">
    <property type="protein sequence ID" value="RCH80411.1"/>
    <property type="molecule type" value="Genomic_DNA"/>
</dbReference>
<dbReference type="GO" id="GO:0005886">
    <property type="term" value="C:plasma membrane"/>
    <property type="evidence" value="ECO:0007669"/>
    <property type="project" value="TreeGrafter"/>
</dbReference>
<feature type="transmembrane region" description="Helical" evidence="6">
    <location>
        <begin position="20"/>
        <end position="37"/>
    </location>
</feature>
<comment type="caution">
    <text evidence="7">The sequence shown here is derived from an EMBL/GenBank/DDBJ whole genome shotgun (WGS) entry which is preliminary data.</text>
</comment>
<keyword evidence="8" id="KW-1185">Reference proteome</keyword>
<evidence type="ECO:0000256" key="4">
    <source>
        <dbReference type="ARBA" id="ARBA00022989"/>
    </source>
</evidence>
<feature type="transmembrane region" description="Helical" evidence="6">
    <location>
        <begin position="44"/>
        <end position="63"/>
    </location>
</feature>
<dbReference type="OrthoDB" id="440553at2759"/>
<accession>A0A367ISD5</accession>
<keyword evidence="4 6" id="KW-1133">Transmembrane helix</keyword>
<name>A0A367ISD5_RHIST</name>
<keyword evidence="3 6" id="KW-0812">Transmembrane</keyword>
<dbReference type="PANTHER" id="PTHR23502">
    <property type="entry name" value="MAJOR FACILITATOR SUPERFAMILY"/>
    <property type="match status" value="1"/>
</dbReference>
<dbReference type="InterPro" id="IPR036259">
    <property type="entry name" value="MFS_trans_sf"/>
</dbReference>